<reference evidence="1 2" key="1">
    <citation type="journal article" date="2019" name="Commun. Biol.">
        <title>The bagworm genome reveals a unique fibroin gene that provides high tensile strength.</title>
        <authorList>
            <person name="Kono N."/>
            <person name="Nakamura H."/>
            <person name="Ohtoshi R."/>
            <person name="Tomita M."/>
            <person name="Numata K."/>
            <person name="Arakawa K."/>
        </authorList>
    </citation>
    <scope>NUCLEOTIDE SEQUENCE [LARGE SCALE GENOMIC DNA]</scope>
</reference>
<accession>A0A4C1SY42</accession>
<keyword evidence="2" id="KW-1185">Reference proteome</keyword>
<sequence length="131" mass="14938">MDASLEKIDRRRHIESYIQLKLKSTTVSHYHYSAINSEQNRQHTLHADKDRIRIFSGLCLGRTIFSINGHFKSKLSNQSAKCESSLTVKHILSECPAFHTQGNNIFGIHQPQTTHSSLINQKSTKFTNSSK</sequence>
<dbReference type="EMBL" id="BGZK01008139">
    <property type="protein sequence ID" value="GBP07173.1"/>
    <property type="molecule type" value="Genomic_DNA"/>
</dbReference>
<gene>
    <name evidence="1" type="ORF">EVAR_73631_1</name>
</gene>
<proteinExistence type="predicted"/>
<dbReference type="AlphaFoldDB" id="A0A4C1SY42"/>
<dbReference type="Proteomes" id="UP000299102">
    <property type="component" value="Unassembled WGS sequence"/>
</dbReference>
<protein>
    <submittedName>
        <fullName evidence="1">Uncharacterized protein</fullName>
    </submittedName>
</protein>
<dbReference type="OrthoDB" id="6497161at2759"/>
<organism evidence="1 2">
    <name type="scientific">Eumeta variegata</name>
    <name type="common">Bagworm moth</name>
    <name type="synonym">Eumeta japonica</name>
    <dbReference type="NCBI Taxonomy" id="151549"/>
    <lineage>
        <taxon>Eukaryota</taxon>
        <taxon>Metazoa</taxon>
        <taxon>Ecdysozoa</taxon>
        <taxon>Arthropoda</taxon>
        <taxon>Hexapoda</taxon>
        <taxon>Insecta</taxon>
        <taxon>Pterygota</taxon>
        <taxon>Neoptera</taxon>
        <taxon>Endopterygota</taxon>
        <taxon>Lepidoptera</taxon>
        <taxon>Glossata</taxon>
        <taxon>Ditrysia</taxon>
        <taxon>Tineoidea</taxon>
        <taxon>Psychidae</taxon>
        <taxon>Oiketicinae</taxon>
        <taxon>Eumeta</taxon>
    </lineage>
</organism>
<comment type="caution">
    <text evidence="1">The sequence shown here is derived from an EMBL/GenBank/DDBJ whole genome shotgun (WGS) entry which is preliminary data.</text>
</comment>
<evidence type="ECO:0000313" key="2">
    <source>
        <dbReference type="Proteomes" id="UP000299102"/>
    </source>
</evidence>
<evidence type="ECO:0000313" key="1">
    <source>
        <dbReference type="EMBL" id="GBP07173.1"/>
    </source>
</evidence>
<name>A0A4C1SY42_EUMVA</name>